<reference evidence="1" key="1">
    <citation type="journal article" date="2020" name="Nature">
        <title>Giant virus diversity and host interactions through global metagenomics.</title>
        <authorList>
            <person name="Schulz F."/>
            <person name="Roux S."/>
            <person name="Paez-Espino D."/>
            <person name="Jungbluth S."/>
            <person name="Walsh D.A."/>
            <person name="Denef V.J."/>
            <person name="McMahon K.D."/>
            <person name="Konstantinidis K.T."/>
            <person name="Eloe-Fadrosh E.A."/>
            <person name="Kyrpides N.C."/>
            <person name="Woyke T."/>
        </authorList>
    </citation>
    <scope>NUCLEOTIDE SEQUENCE</scope>
    <source>
        <strain evidence="1">GVMAG-M-3300021473-15</strain>
    </source>
</reference>
<sequence length="108" mass="12907">MEESKLSAITQLRLIHKYQNGMSKYDNELQVLVNDQTRLMTKMKKAVHYIRTLKHVIRIQQCQHDMRAAHVHIPILLNVITSTSKKYKEMKKRITAYKRDNKLYLIIQ</sequence>
<dbReference type="AlphaFoldDB" id="A0A6C0CR70"/>
<evidence type="ECO:0000313" key="1">
    <source>
        <dbReference type="EMBL" id="QHT06783.1"/>
    </source>
</evidence>
<organism evidence="1">
    <name type="scientific">viral metagenome</name>
    <dbReference type="NCBI Taxonomy" id="1070528"/>
    <lineage>
        <taxon>unclassified sequences</taxon>
        <taxon>metagenomes</taxon>
        <taxon>organismal metagenomes</taxon>
    </lineage>
</organism>
<dbReference type="EMBL" id="MN739475">
    <property type="protein sequence ID" value="QHT06783.1"/>
    <property type="molecule type" value="Genomic_DNA"/>
</dbReference>
<accession>A0A6C0CR70</accession>
<protein>
    <submittedName>
        <fullName evidence="1">Uncharacterized protein</fullName>
    </submittedName>
</protein>
<name>A0A6C0CR70_9ZZZZ</name>
<proteinExistence type="predicted"/>